<dbReference type="AlphaFoldDB" id="A0A2J8UCK8"/>
<feature type="repeat" description="ANK" evidence="13">
    <location>
        <begin position="186"/>
        <end position="218"/>
    </location>
</feature>
<evidence type="ECO:0000256" key="8">
    <source>
        <dbReference type="ARBA" id="ARBA00023242"/>
    </source>
</evidence>
<dbReference type="InterPro" id="IPR002110">
    <property type="entry name" value="Ankyrin_rpt"/>
</dbReference>
<dbReference type="GO" id="GO:0005856">
    <property type="term" value="C:cytoskeleton"/>
    <property type="evidence" value="ECO:0007669"/>
    <property type="project" value="UniProtKB-SubCell"/>
</dbReference>
<keyword evidence="5 13" id="KW-0040">ANK repeat</keyword>
<evidence type="ECO:0000256" key="7">
    <source>
        <dbReference type="ARBA" id="ARBA00023212"/>
    </source>
</evidence>
<dbReference type="PROSITE" id="PS50088">
    <property type="entry name" value="ANK_REPEAT"/>
    <property type="match status" value="5"/>
</dbReference>
<gene>
    <name evidence="15" type="ORF">CR201_G0028702</name>
</gene>
<dbReference type="InterPro" id="IPR036770">
    <property type="entry name" value="Ankyrin_rpt-contain_sf"/>
</dbReference>
<keyword evidence="6 14" id="KW-0175">Coiled coil</keyword>
<protein>
    <recommendedName>
        <fullName evidence="12">Uveal autoantigen with coiled-coil domains and ankyrin repeats</fullName>
    </recommendedName>
</protein>
<dbReference type="FunFam" id="1.25.40.20:FF:000287">
    <property type="entry name" value="Uveal autoantigen with coiled-coil domains and ankyrin repeats"/>
    <property type="match status" value="1"/>
</dbReference>
<evidence type="ECO:0000256" key="13">
    <source>
        <dbReference type="PROSITE-ProRule" id="PRU00023"/>
    </source>
</evidence>
<feature type="repeat" description="ANK" evidence="13">
    <location>
        <begin position="120"/>
        <end position="152"/>
    </location>
</feature>
<dbReference type="InterPro" id="IPR042420">
    <property type="entry name" value="RAI14/UACA"/>
</dbReference>
<evidence type="ECO:0000256" key="5">
    <source>
        <dbReference type="ARBA" id="ARBA00023043"/>
    </source>
</evidence>
<dbReference type="Pfam" id="PF13857">
    <property type="entry name" value="Ank_5"/>
    <property type="match status" value="1"/>
</dbReference>
<proteinExistence type="predicted"/>
<name>A0A2J8UCK8_PONAB</name>
<dbReference type="EMBL" id="NDHI03003463">
    <property type="protein sequence ID" value="PNJ42984.1"/>
    <property type="molecule type" value="Genomic_DNA"/>
</dbReference>
<dbReference type="PANTHER" id="PTHR24129:SF1">
    <property type="entry name" value="UVEAL AUTOANTIGEN WITH COILED-COIL DOMAINS AND ANKYRIN REPEATS"/>
    <property type="match status" value="1"/>
</dbReference>
<comment type="subcellular location">
    <subcellularLocation>
        <location evidence="2">Cytoplasm</location>
        <location evidence="2">Cytoskeleton</location>
    </subcellularLocation>
    <subcellularLocation>
        <location evidence="1">Nucleus</location>
    </subcellularLocation>
</comment>
<dbReference type="GO" id="GO:0005634">
    <property type="term" value="C:nucleus"/>
    <property type="evidence" value="ECO:0007669"/>
    <property type="project" value="UniProtKB-SubCell"/>
</dbReference>
<dbReference type="PANTHER" id="PTHR24129">
    <property type="entry name" value="ANKYCORBIN"/>
    <property type="match status" value="1"/>
</dbReference>
<keyword evidence="3" id="KW-0963">Cytoplasm</keyword>
<dbReference type="GO" id="GO:0003779">
    <property type="term" value="F:actin binding"/>
    <property type="evidence" value="ECO:0007669"/>
    <property type="project" value="InterPro"/>
</dbReference>
<evidence type="ECO:0000256" key="14">
    <source>
        <dbReference type="SAM" id="Coils"/>
    </source>
</evidence>
<feature type="coiled-coil region" evidence="14">
    <location>
        <begin position="515"/>
        <end position="542"/>
    </location>
</feature>
<evidence type="ECO:0000256" key="1">
    <source>
        <dbReference type="ARBA" id="ARBA00004123"/>
    </source>
</evidence>
<dbReference type="SUPFAM" id="SSF48403">
    <property type="entry name" value="Ankyrin repeat"/>
    <property type="match status" value="1"/>
</dbReference>
<evidence type="ECO:0000313" key="15">
    <source>
        <dbReference type="EMBL" id="PNJ42984.1"/>
    </source>
</evidence>
<evidence type="ECO:0000256" key="2">
    <source>
        <dbReference type="ARBA" id="ARBA00004245"/>
    </source>
</evidence>
<comment type="function">
    <text evidence="10">Modulates isoactin dynamics to regulate the morphological alterations required for cell growth and motility. Interaction with ARF6 may modulate cell shape and motility after injury. May be involved in multiple neurite formation.</text>
</comment>
<dbReference type="Gene3D" id="1.25.40.20">
    <property type="entry name" value="Ankyrin repeat-containing domain"/>
    <property type="match status" value="2"/>
</dbReference>
<evidence type="ECO:0000256" key="4">
    <source>
        <dbReference type="ARBA" id="ARBA00022737"/>
    </source>
</evidence>
<dbReference type="GO" id="GO:0005829">
    <property type="term" value="C:cytosol"/>
    <property type="evidence" value="ECO:0007669"/>
    <property type="project" value="UniProtKB-ARBA"/>
</dbReference>
<dbReference type="PRINTS" id="PR01415">
    <property type="entry name" value="ANKYRIN"/>
</dbReference>
<dbReference type="PROSITE" id="PS50297">
    <property type="entry name" value="ANK_REP_REGION"/>
    <property type="match status" value="4"/>
</dbReference>
<comment type="caution">
    <text evidence="15">The sequence shown here is derived from an EMBL/GenBank/DDBJ whole genome shotgun (WGS) entry which is preliminary data.</text>
</comment>
<keyword evidence="7" id="KW-0206">Cytoskeleton</keyword>
<feature type="coiled-coil region" evidence="14">
    <location>
        <begin position="429"/>
        <end position="488"/>
    </location>
</feature>
<keyword evidence="4" id="KW-0677">Repeat</keyword>
<dbReference type="SMART" id="SM00248">
    <property type="entry name" value="ANK"/>
    <property type="match status" value="6"/>
</dbReference>
<evidence type="ECO:0000256" key="11">
    <source>
        <dbReference type="ARBA" id="ARBA00065517"/>
    </source>
</evidence>
<feature type="coiled-coil region" evidence="14">
    <location>
        <begin position="276"/>
        <end position="348"/>
    </location>
</feature>
<accession>A0A2J8UCK8</accession>
<feature type="non-terminal residue" evidence="15">
    <location>
        <position position="564"/>
    </location>
</feature>
<sequence>MMNCWFSCAPKNRHAADWNKYDDRLMKAAERGDVEKVSSILAKKGVNPGKLDVEGRSVFHVVASKGNLECLNAILIHGVDITTSDTAGRNALHLAAKYGHALCLQKLLQYNCPTEHADLQGRTALHDAAMADCPSSIQLLCDHGASVNAKDVDGRTPLVLATQMSRPTICQLLIDRGADVNSRDKQNRTALMLGCEYGCRDAVEVLIKNGADISLLDALGHDSSYYARIGDNLDILTLLKTASENTNKGRELWKKGPSLQQRNLTHMQDEVNVKSHQREHQNIQDLEIENEDLKERLRKIQQEQRILLDKVNGLQLQLNEREKLKSLLAAKEKQHEESLRTIEALKNRFKYLESDHLGSGSHFSNRKEDMLLKQGQMYMADAQCTSPGIPAHIQSRSMLRPLELSLPSQTSYSENEILKKELEAMRTFCESAKQDRLKLQNELAHKVAECKALALECERVKEDSDEQIKQLEDALKDVQKRMYESEGKVKQMQTHFLALKEHLTSEAASGNHRLTEELKDQLKDLKIKYEGASAEVGKLRNQIKQNEMIVEEFKRDEGKLIEEN</sequence>
<organism evidence="15">
    <name type="scientific">Pongo abelii</name>
    <name type="common">Sumatran orangutan</name>
    <name type="synonym">Pongo pygmaeus abelii</name>
    <dbReference type="NCBI Taxonomy" id="9601"/>
    <lineage>
        <taxon>Eukaryota</taxon>
        <taxon>Metazoa</taxon>
        <taxon>Chordata</taxon>
        <taxon>Craniata</taxon>
        <taxon>Vertebrata</taxon>
        <taxon>Euteleostomi</taxon>
        <taxon>Mammalia</taxon>
        <taxon>Eutheria</taxon>
        <taxon>Euarchontoglires</taxon>
        <taxon>Primates</taxon>
        <taxon>Haplorrhini</taxon>
        <taxon>Catarrhini</taxon>
        <taxon>Hominidae</taxon>
        <taxon>Pongo</taxon>
    </lineage>
</organism>
<evidence type="ECO:0000256" key="3">
    <source>
        <dbReference type="ARBA" id="ARBA00022490"/>
    </source>
</evidence>
<feature type="repeat" description="ANK" evidence="13">
    <location>
        <begin position="153"/>
        <end position="185"/>
    </location>
</feature>
<feature type="repeat" description="ANK" evidence="13">
    <location>
        <begin position="87"/>
        <end position="119"/>
    </location>
</feature>
<dbReference type="FunFam" id="1.25.40.20:FF:000083">
    <property type="entry name" value="Uveal autoantigen with coiled-coil domains and ankyrin repeats"/>
    <property type="match status" value="1"/>
</dbReference>
<evidence type="ECO:0000256" key="12">
    <source>
        <dbReference type="ARBA" id="ARBA00069436"/>
    </source>
</evidence>
<evidence type="ECO:0000256" key="10">
    <source>
        <dbReference type="ARBA" id="ARBA00058204"/>
    </source>
</evidence>
<dbReference type="Pfam" id="PF12796">
    <property type="entry name" value="Ank_2"/>
    <property type="match status" value="1"/>
</dbReference>
<feature type="repeat" description="ANK" evidence="13">
    <location>
        <begin position="54"/>
        <end position="86"/>
    </location>
</feature>
<keyword evidence="8" id="KW-0539">Nucleus</keyword>
<reference evidence="15" key="1">
    <citation type="submission" date="2017-12" db="EMBL/GenBank/DDBJ databases">
        <title>High-resolution comparative analysis of great ape genomes.</title>
        <authorList>
            <person name="Pollen A."/>
            <person name="Hastie A."/>
            <person name="Hormozdiari F."/>
            <person name="Dougherty M."/>
            <person name="Liu R."/>
            <person name="Chaisson M."/>
            <person name="Hoppe E."/>
            <person name="Hill C."/>
            <person name="Pang A."/>
            <person name="Hillier L."/>
            <person name="Baker C."/>
            <person name="Armstrong J."/>
            <person name="Shendure J."/>
            <person name="Paten B."/>
            <person name="Wilson R."/>
            <person name="Chao H."/>
            <person name="Schneider V."/>
            <person name="Ventura M."/>
            <person name="Kronenberg Z."/>
            <person name="Murali S."/>
            <person name="Gordon D."/>
            <person name="Cantsilieris S."/>
            <person name="Munson K."/>
            <person name="Nelson B."/>
            <person name="Raja A."/>
            <person name="Underwood J."/>
            <person name="Diekhans M."/>
            <person name="Fiddes I."/>
            <person name="Haussler D."/>
            <person name="Eichler E."/>
        </authorList>
    </citation>
    <scope>NUCLEOTIDE SEQUENCE [LARGE SCALE GENOMIC DNA]</scope>
    <source>
        <strain evidence="15">Susie</strain>
    </source>
</reference>
<comment type="function">
    <text evidence="9">Regulates APAF1 expression and plays an important role in the regulation of stress-induced apoptosis. Promotes apoptosis by regulating three pathways, apoptosome up-regulation, LGALS3/galectin-3 down-regulation and NF-kappa-B inactivation. Regulates the redistribution of APAF1 into the nucleus after proapoptotic stress. Down-regulates the expression of LGALS3 by inhibiting NFKB1.</text>
</comment>
<evidence type="ECO:0000256" key="9">
    <source>
        <dbReference type="ARBA" id="ARBA00057361"/>
    </source>
</evidence>
<evidence type="ECO:0000256" key="6">
    <source>
        <dbReference type="ARBA" id="ARBA00023054"/>
    </source>
</evidence>
<comment type="subunit">
    <text evidence="11">Component of the apoptosome complex, composed of APAF1, pro-caspase-9 and UACA. In the complex, it probably interacts directly with APAF1. Interacts with LGALS3, ARF6 and ACTB. Interacts with RAB39A.</text>
</comment>